<evidence type="ECO:0000313" key="1">
    <source>
        <dbReference type="EMBL" id="WAC01726.1"/>
    </source>
</evidence>
<gene>
    <name evidence="1" type="ORF">N7U66_17775</name>
</gene>
<evidence type="ECO:0000313" key="2">
    <source>
        <dbReference type="Proteomes" id="UP001164705"/>
    </source>
</evidence>
<dbReference type="AlphaFoldDB" id="A0A9E8MVB9"/>
<protein>
    <submittedName>
        <fullName evidence="1">Uncharacterized protein</fullName>
    </submittedName>
</protein>
<proteinExistence type="predicted"/>
<organism evidence="1 2">
    <name type="scientific">Lacinutrix neustonica</name>
    <dbReference type="NCBI Taxonomy" id="2980107"/>
    <lineage>
        <taxon>Bacteria</taxon>
        <taxon>Pseudomonadati</taxon>
        <taxon>Bacteroidota</taxon>
        <taxon>Flavobacteriia</taxon>
        <taxon>Flavobacteriales</taxon>
        <taxon>Flavobacteriaceae</taxon>
        <taxon>Lacinutrix</taxon>
    </lineage>
</organism>
<keyword evidence="2" id="KW-1185">Reference proteome</keyword>
<sequence>MTIKTIKKISFTILILLVVDSCMHNDHIGVFNYDNKQELSQYNTLHLDATHPNLLNPKISTSDYNLVVKSWSNLHQRIGDFLSKNNFDWEVEDHSIAIVHKIYFSAEGKIKNYFFKVLTENVSEEKKEQFASLILKFSKDNPINFKKEGPFAQCGKTKYLTE</sequence>
<name>A0A9E8MVB9_9FLAO</name>
<dbReference type="KEGG" id="lnu:N7U66_17775"/>
<dbReference type="RefSeq" id="WP_267676324.1">
    <property type="nucleotide sequence ID" value="NZ_CP113088.1"/>
</dbReference>
<reference evidence="1" key="1">
    <citation type="submission" date="2022-11" db="EMBL/GenBank/DDBJ databases">
        <title>Lacinutrix neustonica HL-RS19T sp. nov., isolated from the surface microlayer sample of brackish Lake Shihwa.</title>
        <authorList>
            <person name="Choi J.Y."/>
            <person name="Hwang C.Y."/>
        </authorList>
    </citation>
    <scope>NUCLEOTIDE SEQUENCE</scope>
    <source>
        <strain evidence="1">HL-RS19</strain>
    </source>
</reference>
<dbReference type="Proteomes" id="UP001164705">
    <property type="component" value="Chromosome"/>
</dbReference>
<dbReference type="EMBL" id="CP113088">
    <property type="protein sequence ID" value="WAC01726.1"/>
    <property type="molecule type" value="Genomic_DNA"/>
</dbReference>
<accession>A0A9E8MVB9</accession>